<sequence>MYLAVYLRTSTTVNAKPQRMLERFLDLMFCVSSTSQLLRPLLMANHQGNRTTPSYVAFTDTERLIGDAAKNQVALNPSITVFDAKRLIGRKFDDPAVQSDMKHWPFKVIQGEGARPKIQVEVKGEMKAFFPEEVSAMVLTKMKETAEAFLGQTVKDAVITVPAYFNDSQRQATKDAGTISGLNVLRIINEPTAAAIAYGLDKKGQGERNVLIFDLGGGTFDVSILTIEDGIFEVKSTAGDTHLGGEDFDNRMVNHFVAEFKRKHRKDLATNPRALRRLRTACERAKRTLSSSTQASIEIDSLFDGIDFYTNITRARFEELCADLFRSTMDPVEKSIRDAKMDKSQIHDIVLSINPDEAVAYGAAVQAAILSGDKSENVQDLLLLDVAPLSLGIETAGGVMTPLIKRNTTIPTKTSQTFTTYFDNQPGVLIQVYEGERAMTKDNNLLGKFELSGIPPAARGVPQIEVTFDIDANGILNVSAQDKSTGKQNKITITNDKGRLSKDEIEYGPRG</sequence>
<comment type="caution">
    <text evidence="1">The sequence shown here is derived from an EMBL/GenBank/DDBJ whole genome shotgun (WGS) entry which is preliminary data.</text>
</comment>
<proteinExistence type="predicted"/>
<dbReference type="EMBL" id="CAVMJV010000067">
    <property type="protein sequence ID" value="CAK5087598.1"/>
    <property type="molecule type" value="Genomic_DNA"/>
</dbReference>
<accession>A0ACB1A8U1</accession>
<reference evidence="1" key="1">
    <citation type="submission" date="2023-11" db="EMBL/GenBank/DDBJ databases">
        <authorList>
            <person name="Poullet M."/>
        </authorList>
    </citation>
    <scope>NUCLEOTIDE SEQUENCE</scope>
    <source>
        <strain evidence="1">E1834</strain>
    </source>
</reference>
<evidence type="ECO:0000313" key="2">
    <source>
        <dbReference type="Proteomes" id="UP001497535"/>
    </source>
</evidence>
<dbReference type="Proteomes" id="UP001497535">
    <property type="component" value="Unassembled WGS sequence"/>
</dbReference>
<evidence type="ECO:0000313" key="1">
    <source>
        <dbReference type="EMBL" id="CAK5087598.1"/>
    </source>
</evidence>
<gene>
    <name evidence="1" type="ORF">MENTE1834_LOCUS35206</name>
</gene>
<protein>
    <submittedName>
        <fullName evidence="1">Uncharacterized protein</fullName>
    </submittedName>
</protein>
<name>A0ACB1A8U1_MELEN</name>
<keyword evidence="2" id="KW-1185">Reference proteome</keyword>
<organism evidence="1 2">
    <name type="scientific">Meloidogyne enterolobii</name>
    <name type="common">Root-knot nematode worm</name>
    <name type="synonym">Meloidogyne mayaguensis</name>
    <dbReference type="NCBI Taxonomy" id="390850"/>
    <lineage>
        <taxon>Eukaryota</taxon>
        <taxon>Metazoa</taxon>
        <taxon>Ecdysozoa</taxon>
        <taxon>Nematoda</taxon>
        <taxon>Chromadorea</taxon>
        <taxon>Rhabditida</taxon>
        <taxon>Tylenchina</taxon>
        <taxon>Tylenchomorpha</taxon>
        <taxon>Tylenchoidea</taxon>
        <taxon>Meloidogynidae</taxon>
        <taxon>Meloidogyninae</taxon>
        <taxon>Meloidogyne</taxon>
    </lineage>
</organism>